<protein>
    <submittedName>
        <fullName evidence="1">Uncharacterized protein</fullName>
    </submittedName>
</protein>
<reference evidence="1" key="1">
    <citation type="journal article" date="2021" name="Open Biol.">
        <title>Shared evolutionary footprints suggest mitochondrial oxidative damage underlies multiple complex I losses in fungi.</title>
        <authorList>
            <person name="Schikora-Tamarit M.A."/>
            <person name="Marcet-Houben M."/>
            <person name="Nosek J."/>
            <person name="Gabaldon T."/>
        </authorList>
    </citation>
    <scope>NUCLEOTIDE SEQUENCE</scope>
    <source>
        <strain evidence="1">CBS2887</strain>
    </source>
</reference>
<feature type="non-terminal residue" evidence="1">
    <location>
        <position position="1"/>
    </location>
</feature>
<evidence type="ECO:0000313" key="2">
    <source>
        <dbReference type="Proteomes" id="UP000774326"/>
    </source>
</evidence>
<dbReference type="OrthoDB" id="1935484at2759"/>
<dbReference type="EMBL" id="JAEUBG010001353">
    <property type="protein sequence ID" value="KAH3686531.1"/>
    <property type="molecule type" value="Genomic_DNA"/>
</dbReference>
<reference evidence="1" key="2">
    <citation type="submission" date="2021-01" db="EMBL/GenBank/DDBJ databases">
        <authorList>
            <person name="Schikora-Tamarit M.A."/>
        </authorList>
    </citation>
    <scope>NUCLEOTIDE SEQUENCE</scope>
    <source>
        <strain evidence="1">CBS2887</strain>
    </source>
</reference>
<sequence length="124" mass="14261">WILNVPVQLAHHSELRDPYHSAAWSDLAYRTSERADPAMSVATTVDCAIDGHSTLVGWRQCEQMGNVRRGDPDHGKSIHPCHHGFDVLAYREKRWSKMSQEEREEYITSTLDVGSKRLDFRFAH</sequence>
<keyword evidence="2" id="KW-1185">Reference proteome</keyword>
<accession>A0A9P8Q9Q0</accession>
<proteinExistence type="predicted"/>
<organism evidence="1 2">
    <name type="scientific">Wickerhamomyces pijperi</name>
    <name type="common">Yeast</name>
    <name type="synonym">Pichia pijperi</name>
    <dbReference type="NCBI Taxonomy" id="599730"/>
    <lineage>
        <taxon>Eukaryota</taxon>
        <taxon>Fungi</taxon>
        <taxon>Dikarya</taxon>
        <taxon>Ascomycota</taxon>
        <taxon>Saccharomycotina</taxon>
        <taxon>Saccharomycetes</taxon>
        <taxon>Phaffomycetales</taxon>
        <taxon>Wickerhamomycetaceae</taxon>
        <taxon>Wickerhamomyces</taxon>
    </lineage>
</organism>
<name>A0A9P8Q9Q0_WICPI</name>
<evidence type="ECO:0000313" key="1">
    <source>
        <dbReference type="EMBL" id="KAH3686531.1"/>
    </source>
</evidence>
<gene>
    <name evidence="1" type="ORF">WICPIJ_002491</name>
</gene>
<dbReference type="AlphaFoldDB" id="A0A9P8Q9Q0"/>
<dbReference type="Proteomes" id="UP000774326">
    <property type="component" value="Unassembled WGS sequence"/>
</dbReference>
<comment type="caution">
    <text evidence="1">The sequence shown here is derived from an EMBL/GenBank/DDBJ whole genome shotgun (WGS) entry which is preliminary data.</text>
</comment>